<sequence length="165" mass="18254">MFDSFDTVSLGRDESNNVAVEGPGVVPSEPPHKETEIPHENTTDAGEKNNTEVEVPHIPESVEREEPQRQEPQHEEPQPEPLVVIMPIHSDQPPKSSDSTVDIPPLAEDIQDTTEPEPLTVVIPLELEPKLTLRPWLQDEAGTSAEKDPTKSADDMITGVRMSMK</sequence>
<accession>A0ABU6RKM1</accession>
<name>A0ABU6RKM1_9FABA</name>
<comment type="caution">
    <text evidence="2">The sequence shown here is derived from an EMBL/GenBank/DDBJ whole genome shotgun (WGS) entry which is preliminary data.</text>
</comment>
<dbReference type="EMBL" id="JASCZI010030703">
    <property type="protein sequence ID" value="MED6124409.1"/>
    <property type="molecule type" value="Genomic_DNA"/>
</dbReference>
<evidence type="ECO:0000313" key="2">
    <source>
        <dbReference type="EMBL" id="MED6124409.1"/>
    </source>
</evidence>
<feature type="compositionally biased region" description="Basic and acidic residues" evidence="1">
    <location>
        <begin position="145"/>
        <end position="154"/>
    </location>
</feature>
<evidence type="ECO:0000256" key="1">
    <source>
        <dbReference type="SAM" id="MobiDB-lite"/>
    </source>
</evidence>
<feature type="region of interest" description="Disordered" evidence="1">
    <location>
        <begin position="139"/>
        <end position="165"/>
    </location>
</feature>
<protein>
    <submittedName>
        <fullName evidence="2">Uncharacterized protein</fullName>
    </submittedName>
</protein>
<feature type="compositionally biased region" description="Low complexity" evidence="1">
    <location>
        <begin position="18"/>
        <end position="27"/>
    </location>
</feature>
<keyword evidence="3" id="KW-1185">Reference proteome</keyword>
<gene>
    <name evidence="2" type="ORF">PIB30_058631</name>
</gene>
<dbReference type="Proteomes" id="UP001341840">
    <property type="component" value="Unassembled WGS sequence"/>
</dbReference>
<feature type="compositionally biased region" description="Basic and acidic residues" evidence="1">
    <location>
        <begin position="30"/>
        <end position="77"/>
    </location>
</feature>
<evidence type="ECO:0000313" key="3">
    <source>
        <dbReference type="Proteomes" id="UP001341840"/>
    </source>
</evidence>
<proteinExistence type="predicted"/>
<reference evidence="2 3" key="1">
    <citation type="journal article" date="2023" name="Plants (Basel)">
        <title>Bridging the Gap: Combining Genomics and Transcriptomics Approaches to Understand Stylosanthes scabra, an Orphan Legume from the Brazilian Caatinga.</title>
        <authorList>
            <person name="Ferreira-Neto J.R.C."/>
            <person name="da Silva M.D."/>
            <person name="Binneck E."/>
            <person name="de Melo N.F."/>
            <person name="da Silva R.H."/>
            <person name="de Melo A.L.T.M."/>
            <person name="Pandolfi V."/>
            <person name="Bustamante F.O."/>
            <person name="Brasileiro-Vidal A.C."/>
            <person name="Benko-Iseppon A.M."/>
        </authorList>
    </citation>
    <scope>NUCLEOTIDE SEQUENCE [LARGE SCALE GENOMIC DNA]</scope>
    <source>
        <tissue evidence="2">Leaves</tissue>
    </source>
</reference>
<organism evidence="2 3">
    <name type="scientific">Stylosanthes scabra</name>
    <dbReference type="NCBI Taxonomy" id="79078"/>
    <lineage>
        <taxon>Eukaryota</taxon>
        <taxon>Viridiplantae</taxon>
        <taxon>Streptophyta</taxon>
        <taxon>Embryophyta</taxon>
        <taxon>Tracheophyta</taxon>
        <taxon>Spermatophyta</taxon>
        <taxon>Magnoliopsida</taxon>
        <taxon>eudicotyledons</taxon>
        <taxon>Gunneridae</taxon>
        <taxon>Pentapetalae</taxon>
        <taxon>rosids</taxon>
        <taxon>fabids</taxon>
        <taxon>Fabales</taxon>
        <taxon>Fabaceae</taxon>
        <taxon>Papilionoideae</taxon>
        <taxon>50 kb inversion clade</taxon>
        <taxon>dalbergioids sensu lato</taxon>
        <taxon>Dalbergieae</taxon>
        <taxon>Pterocarpus clade</taxon>
        <taxon>Stylosanthes</taxon>
    </lineage>
</organism>
<feature type="region of interest" description="Disordered" evidence="1">
    <location>
        <begin position="1"/>
        <end position="117"/>
    </location>
</feature>